<dbReference type="SUPFAM" id="SSF55729">
    <property type="entry name" value="Acyl-CoA N-acyltransferases (Nat)"/>
    <property type="match status" value="1"/>
</dbReference>
<proteinExistence type="predicted"/>
<accession>A0ABT1NJV6</accession>
<dbReference type="EMBL" id="JAJEKE010000009">
    <property type="protein sequence ID" value="MCQ1530176.1"/>
    <property type="molecule type" value="Genomic_DNA"/>
</dbReference>
<evidence type="ECO:0000259" key="1">
    <source>
        <dbReference type="PROSITE" id="PS51186"/>
    </source>
</evidence>
<dbReference type="PROSITE" id="PS51186">
    <property type="entry name" value="GNAT"/>
    <property type="match status" value="1"/>
</dbReference>
<evidence type="ECO:0000313" key="2">
    <source>
        <dbReference type="EMBL" id="MCQ1530176.1"/>
    </source>
</evidence>
<gene>
    <name evidence="2" type="ORF">LJD61_11535</name>
</gene>
<keyword evidence="3" id="KW-1185">Reference proteome</keyword>
<sequence length="301" mass="34965">MEIKFRRYQSDDFDRMHSFFINSNHKLGYIRNWTFDRMNFSPCFGQIMHDYTEHWPDEIGIWEYDNGEIAAIVCSEGEENGIVFINIDGFDLPRDFYRELFEFGEENISIMDGPNKTVWVEIPENDPLEAIAKERGYSIDYSLAFNILKMENEFDVSIPEGFRITSYNETTAEQKAIAHARAFGYIDEPIYVERSKRAFEALAAAKDFHPEYGVFIVAPDGEIASFCCVWYDELNKYVSPEPVGTIPEYQKLGLGQAAVYEALNRVKRLGAQYAIMDSNKEFYKRVGFVTVTKINYWSKVL</sequence>
<reference evidence="2 3" key="1">
    <citation type="submission" date="2021-10" db="EMBL/GenBank/DDBJ databases">
        <title>Lutispora strain m25 sp. nov., a thermophilic, non-spore-forming bacterium isolated from a lab-scale methanogenic bioreactor digesting anaerobic sludge.</title>
        <authorList>
            <person name="El Houari A."/>
            <person name="Mcdonald J."/>
        </authorList>
    </citation>
    <scope>NUCLEOTIDE SEQUENCE [LARGE SCALE GENOMIC DNA]</scope>
    <source>
        <strain evidence="3">m25</strain>
    </source>
</reference>
<dbReference type="InterPro" id="IPR016181">
    <property type="entry name" value="Acyl_CoA_acyltransferase"/>
</dbReference>
<dbReference type="Gene3D" id="3.40.630.30">
    <property type="match status" value="1"/>
</dbReference>
<dbReference type="InterPro" id="IPR000182">
    <property type="entry name" value="GNAT_dom"/>
</dbReference>
<name>A0ABT1NJV6_9FIRM</name>
<dbReference type="Proteomes" id="UP001651880">
    <property type="component" value="Unassembled WGS sequence"/>
</dbReference>
<dbReference type="RefSeq" id="WP_255227692.1">
    <property type="nucleotide sequence ID" value="NZ_JAJEKE010000009.1"/>
</dbReference>
<dbReference type="Pfam" id="PF00583">
    <property type="entry name" value="Acetyltransf_1"/>
    <property type="match status" value="1"/>
</dbReference>
<organism evidence="2 3">
    <name type="scientific">Lutispora saccharofermentans</name>
    <dbReference type="NCBI Taxonomy" id="3024236"/>
    <lineage>
        <taxon>Bacteria</taxon>
        <taxon>Bacillati</taxon>
        <taxon>Bacillota</taxon>
        <taxon>Clostridia</taxon>
        <taxon>Lutisporales</taxon>
        <taxon>Lutisporaceae</taxon>
        <taxon>Lutispora</taxon>
    </lineage>
</organism>
<evidence type="ECO:0000313" key="3">
    <source>
        <dbReference type="Proteomes" id="UP001651880"/>
    </source>
</evidence>
<feature type="domain" description="N-acetyltransferase" evidence="1">
    <location>
        <begin position="162"/>
        <end position="301"/>
    </location>
</feature>
<comment type="caution">
    <text evidence="2">The sequence shown here is derived from an EMBL/GenBank/DDBJ whole genome shotgun (WGS) entry which is preliminary data.</text>
</comment>
<protein>
    <submittedName>
        <fullName evidence="2">GNAT family N-acetyltransferase</fullName>
    </submittedName>
</protein>
<dbReference type="CDD" id="cd04301">
    <property type="entry name" value="NAT_SF"/>
    <property type="match status" value="1"/>
</dbReference>